<evidence type="ECO:0000313" key="2">
    <source>
        <dbReference type="Proteomes" id="UP000054375"/>
    </source>
</evidence>
<dbReference type="Proteomes" id="UP000054375">
    <property type="component" value="Unassembled WGS sequence"/>
</dbReference>
<gene>
    <name evidence="1" type="ORF">AQJ54_42440</name>
</gene>
<evidence type="ECO:0000313" key="1">
    <source>
        <dbReference type="EMBL" id="KUN58329.1"/>
    </source>
</evidence>
<dbReference type="AlphaFoldDB" id="A0A101RMH1"/>
<reference evidence="1 2" key="1">
    <citation type="submission" date="2015-10" db="EMBL/GenBank/DDBJ databases">
        <title>Draft genome sequence of Streptomyces griseorubiginosus DSM 40469, type strain for the species Streptomyces griseorubiginosus.</title>
        <authorList>
            <person name="Ruckert C."/>
            <person name="Winkler A."/>
            <person name="Kalinowski J."/>
            <person name="Kampfer P."/>
            <person name="Glaeser S."/>
        </authorList>
    </citation>
    <scope>NUCLEOTIDE SEQUENCE [LARGE SCALE GENOMIC DNA]</scope>
    <source>
        <strain evidence="1 2">DSM 40469</strain>
    </source>
</reference>
<proteinExistence type="predicted"/>
<organism evidence="1 2">
    <name type="scientific">Streptomyces griseorubiginosus</name>
    <dbReference type="NCBI Taxonomy" id="67304"/>
    <lineage>
        <taxon>Bacteria</taxon>
        <taxon>Bacillati</taxon>
        <taxon>Actinomycetota</taxon>
        <taxon>Actinomycetes</taxon>
        <taxon>Kitasatosporales</taxon>
        <taxon>Streptomycetaceae</taxon>
        <taxon>Streptomyces</taxon>
    </lineage>
</organism>
<protein>
    <submittedName>
        <fullName evidence="1">Uncharacterized protein</fullName>
    </submittedName>
</protein>
<dbReference type="RefSeq" id="WP_062246927.1">
    <property type="nucleotide sequence ID" value="NZ_JBPJFL010000005.1"/>
</dbReference>
<dbReference type="EMBL" id="LMWV01000049">
    <property type="protein sequence ID" value="KUN58329.1"/>
    <property type="molecule type" value="Genomic_DNA"/>
</dbReference>
<sequence length="70" mass="7236">MISELNARFAGGFALSEAAGADLVQQTLNGLFGLPVDHDRLVAKPDIYLSKYVTVLAAGPAPCHPDGGTP</sequence>
<comment type="caution">
    <text evidence="1">The sequence shown here is derived from an EMBL/GenBank/DDBJ whole genome shotgun (WGS) entry which is preliminary data.</text>
</comment>
<keyword evidence="2" id="KW-1185">Reference proteome</keyword>
<name>A0A101RMH1_9ACTN</name>
<accession>A0A101RMH1</accession>